<accession>A0A4C1YVT2</accession>
<protein>
    <submittedName>
        <fullName evidence="2">Uncharacterized protein</fullName>
    </submittedName>
</protein>
<sequence>MEEGSEIGETEWKLGAHETAEEVAASESHLRCSAPIRAAALCPSAPAHSHRVPRELNGRFTSEQRSLRLQLARYDRHRGGTKDSGLLL</sequence>
<evidence type="ECO:0000313" key="3">
    <source>
        <dbReference type="Proteomes" id="UP000299102"/>
    </source>
</evidence>
<organism evidence="2 3">
    <name type="scientific">Eumeta variegata</name>
    <name type="common">Bagworm moth</name>
    <name type="synonym">Eumeta japonica</name>
    <dbReference type="NCBI Taxonomy" id="151549"/>
    <lineage>
        <taxon>Eukaryota</taxon>
        <taxon>Metazoa</taxon>
        <taxon>Ecdysozoa</taxon>
        <taxon>Arthropoda</taxon>
        <taxon>Hexapoda</taxon>
        <taxon>Insecta</taxon>
        <taxon>Pterygota</taxon>
        <taxon>Neoptera</taxon>
        <taxon>Endopterygota</taxon>
        <taxon>Lepidoptera</taxon>
        <taxon>Glossata</taxon>
        <taxon>Ditrysia</taxon>
        <taxon>Tineoidea</taxon>
        <taxon>Psychidae</taxon>
        <taxon>Oiketicinae</taxon>
        <taxon>Eumeta</taxon>
    </lineage>
</organism>
<name>A0A4C1YVT2_EUMVA</name>
<dbReference type="Proteomes" id="UP000299102">
    <property type="component" value="Unassembled WGS sequence"/>
</dbReference>
<evidence type="ECO:0000313" key="2">
    <source>
        <dbReference type="EMBL" id="GBP80561.1"/>
    </source>
</evidence>
<evidence type="ECO:0000256" key="1">
    <source>
        <dbReference type="SAM" id="MobiDB-lite"/>
    </source>
</evidence>
<keyword evidence="3" id="KW-1185">Reference proteome</keyword>
<feature type="region of interest" description="Disordered" evidence="1">
    <location>
        <begin position="1"/>
        <end position="20"/>
    </location>
</feature>
<gene>
    <name evidence="2" type="ORF">EVAR_37665_1</name>
</gene>
<proteinExistence type="predicted"/>
<feature type="compositionally biased region" description="Basic and acidic residues" evidence="1">
    <location>
        <begin position="10"/>
        <end position="20"/>
    </location>
</feature>
<dbReference type="EMBL" id="BGZK01001468">
    <property type="protein sequence ID" value="GBP80561.1"/>
    <property type="molecule type" value="Genomic_DNA"/>
</dbReference>
<comment type="caution">
    <text evidence="2">The sequence shown here is derived from an EMBL/GenBank/DDBJ whole genome shotgun (WGS) entry which is preliminary data.</text>
</comment>
<reference evidence="2 3" key="1">
    <citation type="journal article" date="2019" name="Commun. Biol.">
        <title>The bagworm genome reveals a unique fibroin gene that provides high tensile strength.</title>
        <authorList>
            <person name="Kono N."/>
            <person name="Nakamura H."/>
            <person name="Ohtoshi R."/>
            <person name="Tomita M."/>
            <person name="Numata K."/>
            <person name="Arakawa K."/>
        </authorList>
    </citation>
    <scope>NUCLEOTIDE SEQUENCE [LARGE SCALE GENOMIC DNA]</scope>
</reference>
<dbReference type="AlphaFoldDB" id="A0A4C1YVT2"/>